<evidence type="ECO:0000256" key="2">
    <source>
        <dbReference type="ARBA" id="ARBA00022692"/>
    </source>
</evidence>
<accession>A0A085WU42</accession>
<dbReference type="EMBL" id="JMCB01000002">
    <property type="protein sequence ID" value="KFE71205.1"/>
    <property type="molecule type" value="Genomic_DNA"/>
</dbReference>
<dbReference type="Proteomes" id="UP000028725">
    <property type="component" value="Unassembled WGS sequence"/>
</dbReference>
<dbReference type="PANTHER" id="PTHR31021:SF1">
    <property type="entry name" value="CHROMOSOME UNDETERMINED SCAFFOLD_56, WHOLE GENOME SHOTGUN SEQUENCE"/>
    <property type="match status" value="1"/>
</dbReference>
<keyword evidence="5" id="KW-0325">Glycoprotein</keyword>
<dbReference type="InterPro" id="IPR029405">
    <property type="entry name" value="APCDD1_dom"/>
</dbReference>
<dbReference type="PROSITE" id="PS51257">
    <property type="entry name" value="PROKAR_LIPOPROTEIN"/>
    <property type="match status" value="1"/>
</dbReference>
<feature type="domain" description="APCDD1" evidence="7">
    <location>
        <begin position="17"/>
        <end position="195"/>
    </location>
</feature>
<evidence type="ECO:0000259" key="7">
    <source>
        <dbReference type="SMART" id="SM01352"/>
    </source>
</evidence>
<comment type="subcellular location">
    <subcellularLocation>
        <location evidence="1">Membrane</location>
        <topology evidence="1">Single-pass membrane protein</topology>
    </subcellularLocation>
</comment>
<comment type="caution">
    <text evidence="8">The sequence shown here is derived from an EMBL/GenBank/DDBJ whole genome shotgun (WGS) entry which is preliminary data.</text>
</comment>
<protein>
    <recommendedName>
        <fullName evidence="7">APCDD1 domain-containing protein</fullName>
    </recommendedName>
</protein>
<dbReference type="SMART" id="SM01352">
    <property type="entry name" value="APCDDC"/>
    <property type="match status" value="1"/>
</dbReference>
<evidence type="ECO:0000256" key="5">
    <source>
        <dbReference type="ARBA" id="ARBA00023180"/>
    </source>
</evidence>
<evidence type="ECO:0000313" key="9">
    <source>
        <dbReference type="Proteomes" id="UP000028725"/>
    </source>
</evidence>
<organism evidence="8 9">
    <name type="scientific">Hyalangium minutum</name>
    <dbReference type="NCBI Taxonomy" id="394096"/>
    <lineage>
        <taxon>Bacteria</taxon>
        <taxon>Pseudomonadati</taxon>
        <taxon>Myxococcota</taxon>
        <taxon>Myxococcia</taxon>
        <taxon>Myxococcales</taxon>
        <taxon>Cystobacterineae</taxon>
        <taxon>Archangiaceae</taxon>
        <taxon>Hyalangium</taxon>
    </lineage>
</organism>
<dbReference type="GO" id="GO:0017147">
    <property type="term" value="F:Wnt-protein binding"/>
    <property type="evidence" value="ECO:0007669"/>
    <property type="project" value="InterPro"/>
</dbReference>
<dbReference type="GO" id="GO:0005886">
    <property type="term" value="C:plasma membrane"/>
    <property type="evidence" value="ECO:0007669"/>
    <property type="project" value="InterPro"/>
</dbReference>
<keyword evidence="2" id="KW-0812">Transmembrane</keyword>
<gene>
    <name evidence="8" type="ORF">DB31_3335</name>
</gene>
<dbReference type="OrthoDB" id="7854574at2"/>
<keyword evidence="3 6" id="KW-0732">Signal</keyword>
<dbReference type="RefSeq" id="WP_044182872.1">
    <property type="nucleotide sequence ID" value="NZ_JMCB01000002.1"/>
</dbReference>
<dbReference type="Pfam" id="PF14921">
    <property type="entry name" value="APCDDC"/>
    <property type="match status" value="1"/>
</dbReference>
<dbReference type="STRING" id="394096.DB31_3335"/>
<name>A0A085WU42_9BACT</name>
<keyword evidence="9" id="KW-1185">Reference proteome</keyword>
<evidence type="ECO:0000313" key="8">
    <source>
        <dbReference type="EMBL" id="KFE71205.1"/>
    </source>
</evidence>
<evidence type="ECO:0000256" key="1">
    <source>
        <dbReference type="ARBA" id="ARBA00004167"/>
    </source>
</evidence>
<dbReference type="GO" id="GO:0030178">
    <property type="term" value="P:negative regulation of Wnt signaling pathway"/>
    <property type="evidence" value="ECO:0007669"/>
    <property type="project" value="InterPro"/>
</dbReference>
<dbReference type="InterPro" id="IPR042425">
    <property type="entry name" value="APCDD1"/>
</dbReference>
<sequence length="198" mass="21094">MKTSLRLLAALAALSAACATTPQGPKTAVTPQELAGAWDSPTCEPAGNNNYIQRHFTLTENTWALRLEAFGDAQCQAKLFTARVQGPYTLVKDSAAVPGATEGNFGFGELYMTPHMQPLADAFQNAKCGTGTWKVGEEQRTTATGCLFFQPTSACGTDHDLVRVEGNQLFFGKRPADNNMCAPEKRPAALAALPVVKG</sequence>
<keyword evidence="4" id="KW-0472">Membrane</keyword>
<feature type="signal peptide" evidence="6">
    <location>
        <begin position="1"/>
        <end position="19"/>
    </location>
</feature>
<proteinExistence type="predicted"/>
<dbReference type="AlphaFoldDB" id="A0A085WU42"/>
<evidence type="ECO:0000256" key="6">
    <source>
        <dbReference type="SAM" id="SignalP"/>
    </source>
</evidence>
<feature type="chain" id="PRO_5001799967" description="APCDD1 domain-containing protein" evidence="6">
    <location>
        <begin position="20"/>
        <end position="198"/>
    </location>
</feature>
<evidence type="ECO:0000256" key="4">
    <source>
        <dbReference type="ARBA" id="ARBA00023136"/>
    </source>
</evidence>
<evidence type="ECO:0000256" key="3">
    <source>
        <dbReference type="ARBA" id="ARBA00022729"/>
    </source>
</evidence>
<dbReference type="PANTHER" id="PTHR31021">
    <property type="entry name" value="ADENOMATOSIS POLYPOSIS COLI DOWN-REGULATED 1"/>
    <property type="match status" value="1"/>
</dbReference>
<reference evidence="8 9" key="1">
    <citation type="submission" date="2014-04" db="EMBL/GenBank/DDBJ databases">
        <title>Genome assembly of Hyalangium minutum DSM 14724.</title>
        <authorList>
            <person name="Sharma G."/>
            <person name="Subramanian S."/>
        </authorList>
    </citation>
    <scope>NUCLEOTIDE SEQUENCE [LARGE SCALE GENOMIC DNA]</scope>
    <source>
        <strain evidence="8 9">DSM 14724</strain>
    </source>
</reference>